<evidence type="ECO:0000313" key="3">
    <source>
        <dbReference type="Proteomes" id="UP000178636"/>
    </source>
</evidence>
<dbReference type="CDD" id="cd01483">
    <property type="entry name" value="E1_enzyme_family"/>
    <property type="match status" value="1"/>
</dbReference>
<dbReference type="PANTHER" id="PTHR43267">
    <property type="entry name" value="TRNA THREONYLCARBAMOYLADENOSINE DEHYDRATASE"/>
    <property type="match status" value="1"/>
</dbReference>
<gene>
    <name evidence="2" type="ORF">A3C93_03040</name>
</gene>
<protein>
    <recommendedName>
        <fullName evidence="1">THIF-type NAD/FAD binding fold domain-containing protein</fullName>
    </recommendedName>
</protein>
<reference evidence="2 3" key="1">
    <citation type="journal article" date="2016" name="Nat. Commun.">
        <title>Thousands of microbial genomes shed light on interconnected biogeochemical processes in an aquifer system.</title>
        <authorList>
            <person name="Anantharaman K."/>
            <person name="Brown C.T."/>
            <person name="Hug L.A."/>
            <person name="Sharon I."/>
            <person name="Castelle C.J."/>
            <person name="Probst A.J."/>
            <person name="Thomas B.C."/>
            <person name="Singh A."/>
            <person name="Wilkins M.J."/>
            <person name="Karaoz U."/>
            <person name="Brodie E.L."/>
            <person name="Williams K.H."/>
            <person name="Hubbard S.S."/>
            <person name="Banfield J.F."/>
        </authorList>
    </citation>
    <scope>NUCLEOTIDE SEQUENCE [LARGE SCALE GENOMIC DNA]</scope>
</reference>
<dbReference type="InterPro" id="IPR000594">
    <property type="entry name" value="ThiF_NAD_FAD-bd"/>
</dbReference>
<dbReference type="SUPFAM" id="SSF69572">
    <property type="entry name" value="Activating enzymes of the ubiquitin-like proteins"/>
    <property type="match status" value="1"/>
</dbReference>
<dbReference type="STRING" id="1798664.A3C93_03040"/>
<accession>A0A1G2DAJ7</accession>
<evidence type="ECO:0000259" key="1">
    <source>
        <dbReference type="Pfam" id="PF00899"/>
    </source>
</evidence>
<comment type="caution">
    <text evidence="2">The sequence shown here is derived from an EMBL/GenBank/DDBJ whole genome shotgun (WGS) entry which is preliminary data.</text>
</comment>
<dbReference type="PANTHER" id="PTHR43267:SF3">
    <property type="entry name" value="THIF PROTEIN"/>
    <property type="match status" value="1"/>
</dbReference>
<dbReference type="InterPro" id="IPR045886">
    <property type="entry name" value="ThiF/MoeB/HesA"/>
</dbReference>
<dbReference type="AlphaFoldDB" id="A0A1G2DAJ7"/>
<dbReference type="EMBL" id="MHLO01000049">
    <property type="protein sequence ID" value="OGZ10644.1"/>
    <property type="molecule type" value="Genomic_DNA"/>
</dbReference>
<dbReference type="Pfam" id="PF00899">
    <property type="entry name" value="ThiF"/>
    <property type="match status" value="1"/>
</dbReference>
<dbReference type="Proteomes" id="UP000178636">
    <property type="component" value="Unassembled WGS sequence"/>
</dbReference>
<organism evidence="2 3">
    <name type="scientific">Candidatus Lloydbacteria bacterium RIFCSPHIGHO2_02_FULL_54_17</name>
    <dbReference type="NCBI Taxonomy" id="1798664"/>
    <lineage>
        <taxon>Bacteria</taxon>
        <taxon>Candidatus Lloydiibacteriota</taxon>
    </lineage>
</organism>
<name>A0A1G2DAJ7_9BACT</name>
<dbReference type="GO" id="GO:0061504">
    <property type="term" value="P:cyclic threonylcarbamoyladenosine biosynthetic process"/>
    <property type="evidence" value="ECO:0007669"/>
    <property type="project" value="TreeGrafter"/>
</dbReference>
<feature type="domain" description="THIF-type NAD/FAD binding fold" evidence="1">
    <location>
        <begin position="115"/>
        <end position="242"/>
    </location>
</feature>
<evidence type="ECO:0000313" key="2">
    <source>
        <dbReference type="EMBL" id="OGZ10644.1"/>
    </source>
</evidence>
<proteinExistence type="predicted"/>
<dbReference type="GO" id="GO:0061503">
    <property type="term" value="F:tRNA threonylcarbamoyladenosine dehydratase"/>
    <property type="evidence" value="ECO:0007669"/>
    <property type="project" value="TreeGrafter"/>
</dbReference>
<dbReference type="GO" id="GO:0008641">
    <property type="term" value="F:ubiquitin-like modifier activating enzyme activity"/>
    <property type="evidence" value="ECO:0007669"/>
    <property type="project" value="InterPro"/>
</dbReference>
<sequence length="361" mass="40109">MTVNVHEGPHGYTPLLFLGTKEGREEFASFRASWEKERGKLTLIDDLLREENAEYGLLLDPTFLARGEKPPFPFDASLDGTWVVYPWRSVAVHVLPEEAFKALRLSRNKDLITAEEGRLLASKTIAIAGLNVGNPAAICLAQEGIGNKFRMADNDTLALSNLNRFRAGLPDLGENKAVLSARQAYEIDPFLAIEVWPDGIAKDNLERFITDADIVVEEMDNLPLKILLREEARKKKKPVVMVTGNGHDIILDIERFDTTPDLPLLSGKLTKDVIDAVAKKLPFEEKIALARDFMGREYLSDRLNDSFDKVGKTLIGIPQLAEASFLRGAVLAHAIRDILLGVPVESGRYAFGLSQLYTVRS</sequence>
<dbReference type="Gene3D" id="3.40.50.720">
    <property type="entry name" value="NAD(P)-binding Rossmann-like Domain"/>
    <property type="match status" value="1"/>
</dbReference>
<dbReference type="InterPro" id="IPR035985">
    <property type="entry name" value="Ubiquitin-activating_enz"/>
</dbReference>